<name>A0A6A6TJZ7_9PLEO</name>
<dbReference type="GO" id="GO:0006487">
    <property type="term" value="P:protein N-linked glycosylation"/>
    <property type="evidence" value="ECO:0007669"/>
    <property type="project" value="TreeGrafter"/>
</dbReference>
<keyword evidence="2" id="KW-0472">Membrane</keyword>
<dbReference type="SUPFAM" id="SSF53448">
    <property type="entry name" value="Nucleotide-diphospho-sugar transferases"/>
    <property type="match status" value="1"/>
</dbReference>
<keyword evidence="4" id="KW-1185">Reference proteome</keyword>
<accession>A0A6A6TJZ7</accession>
<comment type="similarity">
    <text evidence="1">Belongs to the glycosyltransferase 32 family.</text>
</comment>
<dbReference type="InterPro" id="IPR039367">
    <property type="entry name" value="Och1-like"/>
</dbReference>
<organism evidence="3 4">
    <name type="scientific">Lophiostoma macrostomum CBS 122681</name>
    <dbReference type="NCBI Taxonomy" id="1314788"/>
    <lineage>
        <taxon>Eukaryota</taxon>
        <taxon>Fungi</taxon>
        <taxon>Dikarya</taxon>
        <taxon>Ascomycota</taxon>
        <taxon>Pezizomycotina</taxon>
        <taxon>Dothideomycetes</taxon>
        <taxon>Pleosporomycetidae</taxon>
        <taxon>Pleosporales</taxon>
        <taxon>Lophiostomataceae</taxon>
        <taxon>Lophiostoma</taxon>
    </lineage>
</organism>
<dbReference type="PANTHER" id="PTHR31834">
    <property type="entry name" value="INITIATION-SPECIFIC ALPHA-1,6-MANNOSYLTRANSFERASE"/>
    <property type="match status" value="1"/>
</dbReference>
<dbReference type="InterPro" id="IPR029044">
    <property type="entry name" value="Nucleotide-diphossugar_trans"/>
</dbReference>
<dbReference type="Gene3D" id="3.90.550.20">
    <property type="match status" value="1"/>
</dbReference>
<sequence length="389" mass="44687">MSATSSPITAHFRGKLTSQVRRVLPAYVVLVCLLIFFTNTHFFTAPIRAASKYKRELKYQHPIKKTAGTVIPRKVWQTWKTGPLAFDKRDSDTAKTWPEKNPYYRYEVLTDSNDEQYVEWHYGPHGLNRPDIVELYRNVNITIVKADLLRYLVMYAEGGVYADIDVECLRPINRFIPERYDERDVDMIVGVEIDEPAYANHPVLGSKCQSFCQWTFAAKARLPVMMRLIENIQDWLKELSRQKDVPIPQLQLDFNEVISGTGPSAFTKAMLEQMTVQNHGKQVTWDVFHNLAESKLIGGVLVLNVEAFAAGQGHSDSGNHDSRGALVKHHYHASGWPTLHPRHNHPMYGEVEKCNWAPQCVAEWDKNVAEWDTLSKEEQDKRLANRPKK</sequence>
<evidence type="ECO:0000256" key="1">
    <source>
        <dbReference type="ARBA" id="ARBA00009003"/>
    </source>
</evidence>
<dbReference type="EMBL" id="MU004305">
    <property type="protein sequence ID" value="KAF2659611.1"/>
    <property type="molecule type" value="Genomic_DNA"/>
</dbReference>
<keyword evidence="3" id="KW-0808">Transferase</keyword>
<evidence type="ECO:0000313" key="3">
    <source>
        <dbReference type="EMBL" id="KAF2659611.1"/>
    </source>
</evidence>
<keyword evidence="2" id="KW-1133">Transmembrane helix</keyword>
<dbReference type="FunFam" id="3.90.550.20:FF:000004">
    <property type="entry name" value="Glycosyltransferase family 32 protein"/>
    <property type="match status" value="1"/>
</dbReference>
<feature type="transmembrane region" description="Helical" evidence="2">
    <location>
        <begin position="24"/>
        <end position="45"/>
    </location>
</feature>
<proteinExistence type="inferred from homology"/>
<dbReference type="GO" id="GO:0000009">
    <property type="term" value="F:alpha-1,6-mannosyltransferase activity"/>
    <property type="evidence" value="ECO:0007669"/>
    <property type="project" value="InterPro"/>
</dbReference>
<evidence type="ECO:0000256" key="2">
    <source>
        <dbReference type="SAM" id="Phobius"/>
    </source>
</evidence>
<protein>
    <submittedName>
        <fullName evidence="3">Glycosyltransferase family 32 protein</fullName>
    </submittedName>
</protein>
<dbReference type="GO" id="GO:0000136">
    <property type="term" value="C:mannan polymerase complex"/>
    <property type="evidence" value="ECO:0007669"/>
    <property type="project" value="TreeGrafter"/>
</dbReference>
<reference evidence="3" key="1">
    <citation type="journal article" date="2020" name="Stud. Mycol.">
        <title>101 Dothideomycetes genomes: a test case for predicting lifestyles and emergence of pathogens.</title>
        <authorList>
            <person name="Haridas S."/>
            <person name="Albert R."/>
            <person name="Binder M."/>
            <person name="Bloem J."/>
            <person name="Labutti K."/>
            <person name="Salamov A."/>
            <person name="Andreopoulos B."/>
            <person name="Baker S."/>
            <person name="Barry K."/>
            <person name="Bills G."/>
            <person name="Bluhm B."/>
            <person name="Cannon C."/>
            <person name="Castanera R."/>
            <person name="Culley D."/>
            <person name="Daum C."/>
            <person name="Ezra D."/>
            <person name="Gonzalez J."/>
            <person name="Henrissat B."/>
            <person name="Kuo A."/>
            <person name="Liang C."/>
            <person name="Lipzen A."/>
            <person name="Lutzoni F."/>
            <person name="Magnuson J."/>
            <person name="Mondo S."/>
            <person name="Nolan M."/>
            <person name="Ohm R."/>
            <person name="Pangilinan J."/>
            <person name="Park H.-J."/>
            <person name="Ramirez L."/>
            <person name="Alfaro M."/>
            <person name="Sun H."/>
            <person name="Tritt A."/>
            <person name="Yoshinaga Y."/>
            <person name="Zwiers L.-H."/>
            <person name="Turgeon B."/>
            <person name="Goodwin S."/>
            <person name="Spatafora J."/>
            <person name="Crous P."/>
            <person name="Grigoriev I."/>
        </authorList>
    </citation>
    <scope>NUCLEOTIDE SEQUENCE</scope>
    <source>
        <strain evidence="3">CBS 122681</strain>
    </source>
</reference>
<dbReference type="AlphaFoldDB" id="A0A6A6TJZ7"/>
<gene>
    <name evidence="3" type="ORF">K491DRAFT_712396</name>
</gene>
<dbReference type="Pfam" id="PF04488">
    <property type="entry name" value="Gly_transf_sug"/>
    <property type="match status" value="1"/>
</dbReference>
<dbReference type="Proteomes" id="UP000799324">
    <property type="component" value="Unassembled WGS sequence"/>
</dbReference>
<dbReference type="OrthoDB" id="409543at2759"/>
<dbReference type="InterPro" id="IPR007577">
    <property type="entry name" value="GlycoTrfase_DXD_sugar-bd_CS"/>
</dbReference>
<evidence type="ECO:0000313" key="4">
    <source>
        <dbReference type="Proteomes" id="UP000799324"/>
    </source>
</evidence>
<dbReference type="PANTHER" id="PTHR31834:SF8">
    <property type="entry name" value="TRANSFERASE, PUTATIVE (AFU_ORTHOLOGUE AFUA_6G14040)-RELATED"/>
    <property type="match status" value="1"/>
</dbReference>
<keyword evidence="2" id="KW-0812">Transmembrane</keyword>